<keyword evidence="6 8" id="KW-1133">Transmembrane helix</keyword>
<dbReference type="Gene3D" id="1.10.3470.10">
    <property type="entry name" value="ABC transporter involved in vitamin B12 uptake, BtuC"/>
    <property type="match status" value="1"/>
</dbReference>
<evidence type="ECO:0000313" key="9">
    <source>
        <dbReference type="EMBL" id="APX11935.1"/>
    </source>
</evidence>
<dbReference type="Pfam" id="PF01032">
    <property type="entry name" value="FecCD"/>
    <property type="match status" value="1"/>
</dbReference>
<dbReference type="OrthoDB" id="9796260at2"/>
<gene>
    <name evidence="9" type="ORF">BWR18_09790</name>
</gene>
<feature type="transmembrane region" description="Helical" evidence="8">
    <location>
        <begin position="31"/>
        <end position="62"/>
    </location>
</feature>
<dbReference type="SUPFAM" id="SSF81345">
    <property type="entry name" value="ABC transporter involved in vitamin B12 uptake, BtuC"/>
    <property type="match status" value="1"/>
</dbReference>
<comment type="subcellular location">
    <subcellularLocation>
        <location evidence="1">Cell membrane</location>
        <topology evidence="1">Multi-pass membrane protein</topology>
    </subcellularLocation>
</comment>
<dbReference type="PANTHER" id="PTHR30472:SF19">
    <property type="entry name" value="PETROBACTIN IMPORT SYSTEM PERMEASE PROTEIN YCLO"/>
    <property type="match status" value="1"/>
</dbReference>
<keyword evidence="5 8" id="KW-0812">Transmembrane</keyword>
<evidence type="ECO:0000256" key="3">
    <source>
        <dbReference type="ARBA" id="ARBA00022448"/>
    </source>
</evidence>
<dbReference type="STRING" id="299262.BWR18_09790"/>
<keyword evidence="7 8" id="KW-0472">Membrane</keyword>
<comment type="similarity">
    <text evidence="2">Belongs to the binding-protein-dependent transport system permease family. FecCD subfamily.</text>
</comment>
<keyword evidence="4" id="KW-1003">Cell membrane</keyword>
<evidence type="ECO:0000313" key="10">
    <source>
        <dbReference type="Proteomes" id="UP000186336"/>
    </source>
</evidence>
<sequence>MVACWGRHWDVLALGHDAATNPGLRVRREMVFALLLVAVLVSVSTALVGAVAFLGLLVVSLARLVDASETHPRLLPIAPLISAIALVGGQLVPERATPLSVVVDLLGGLLFFVLLLKGWSR</sequence>
<evidence type="ECO:0000256" key="5">
    <source>
        <dbReference type="ARBA" id="ARBA00022692"/>
    </source>
</evidence>
<organism evidence="9 10">
    <name type="scientific">Tateyamaria omphalii</name>
    <dbReference type="NCBI Taxonomy" id="299262"/>
    <lineage>
        <taxon>Bacteria</taxon>
        <taxon>Pseudomonadati</taxon>
        <taxon>Pseudomonadota</taxon>
        <taxon>Alphaproteobacteria</taxon>
        <taxon>Rhodobacterales</taxon>
        <taxon>Roseobacteraceae</taxon>
        <taxon>Tateyamaria</taxon>
    </lineage>
</organism>
<accession>A0A1P8MV42</accession>
<feature type="transmembrane region" description="Helical" evidence="8">
    <location>
        <begin position="98"/>
        <end position="116"/>
    </location>
</feature>
<evidence type="ECO:0000256" key="1">
    <source>
        <dbReference type="ARBA" id="ARBA00004651"/>
    </source>
</evidence>
<dbReference type="AlphaFoldDB" id="A0A1P8MV42"/>
<evidence type="ECO:0008006" key="11">
    <source>
        <dbReference type="Google" id="ProtNLM"/>
    </source>
</evidence>
<feature type="transmembrane region" description="Helical" evidence="8">
    <location>
        <begin position="74"/>
        <end position="92"/>
    </location>
</feature>
<protein>
    <recommendedName>
        <fullName evidence="11">Iron ABC transporter permease</fullName>
    </recommendedName>
</protein>
<evidence type="ECO:0000256" key="2">
    <source>
        <dbReference type="ARBA" id="ARBA00007935"/>
    </source>
</evidence>
<evidence type="ECO:0000256" key="8">
    <source>
        <dbReference type="SAM" id="Phobius"/>
    </source>
</evidence>
<dbReference type="RefSeq" id="WP_076627839.1">
    <property type="nucleotide sequence ID" value="NZ_CP019312.1"/>
</dbReference>
<dbReference type="PANTHER" id="PTHR30472">
    <property type="entry name" value="FERRIC ENTEROBACTIN TRANSPORT SYSTEM PERMEASE PROTEIN"/>
    <property type="match status" value="1"/>
</dbReference>
<dbReference type="GO" id="GO:0005886">
    <property type="term" value="C:plasma membrane"/>
    <property type="evidence" value="ECO:0007669"/>
    <property type="project" value="UniProtKB-SubCell"/>
</dbReference>
<proteinExistence type="inferred from homology"/>
<dbReference type="GO" id="GO:0033214">
    <property type="term" value="P:siderophore-iron import into cell"/>
    <property type="evidence" value="ECO:0007669"/>
    <property type="project" value="TreeGrafter"/>
</dbReference>
<dbReference type="GO" id="GO:0022857">
    <property type="term" value="F:transmembrane transporter activity"/>
    <property type="evidence" value="ECO:0007669"/>
    <property type="project" value="InterPro"/>
</dbReference>
<dbReference type="InterPro" id="IPR000522">
    <property type="entry name" value="ABC_transptr_permease_BtuC"/>
</dbReference>
<reference evidence="9 10" key="1">
    <citation type="submission" date="2017-01" db="EMBL/GenBank/DDBJ databases">
        <title>Complete genome of Tateyamaria omphalii DOK1-4 isolated from seawater in Dokdo.</title>
        <authorList>
            <person name="Kim J.H."/>
            <person name="Chi W.-J."/>
        </authorList>
    </citation>
    <scope>NUCLEOTIDE SEQUENCE [LARGE SCALE GENOMIC DNA]</scope>
    <source>
        <strain evidence="9 10">DOK1-4</strain>
    </source>
</reference>
<keyword evidence="3" id="KW-0813">Transport</keyword>
<dbReference type="EMBL" id="CP019312">
    <property type="protein sequence ID" value="APX11935.1"/>
    <property type="molecule type" value="Genomic_DNA"/>
</dbReference>
<dbReference type="KEGG" id="tom:BWR18_09790"/>
<evidence type="ECO:0000256" key="4">
    <source>
        <dbReference type="ARBA" id="ARBA00022475"/>
    </source>
</evidence>
<name>A0A1P8MV42_9RHOB</name>
<dbReference type="Proteomes" id="UP000186336">
    <property type="component" value="Chromosome"/>
</dbReference>
<evidence type="ECO:0000256" key="6">
    <source>
        <dbReference type="ARBA" id="ARBA00022989"/>
    </source>
</evidence>
<dbReference type="InterPro" id="IPR037294">
    <property type="entry name" value="ABC_BtuC-like"/>
</dbReference>
<evidence type="ECO:0000256" key="7">
    <source>
        <dbReference type="ARBA" id="ARBA00023136"/>
    </source>
</evidence>
<keyword evidence="10" id="KW-1185">Reference proteome</keyword>